<dbReference type="KEGG" id="panr:A7J50_4325"/>
<feature type="region of interest" description="Disordered" evidence="1">
    <location>
        <begin position="197"/>
        <end position="243"/>
    </location>
</feature>
<dbReference type="Proteomes" id="UP000077829">
    <property type="component" value="Chromosome"/>
</dbReference>
<feature type="compositionally biased region" description="Polar residues" evidence="1">
    <location>
        <begin position="1"/>
        <end position="11"/>
    </location>
</feature>
<feature type="region of interest" description="Disordered" evidence="1">
    <location>
        <begin position="1"/>
        <end position="70"/>
    </location>
</feature>
<evidence type="ECO:0000256" key="1">
    <source>
        <dbReference type="SAM" id="MobiDB-lite"/>
    </source>
</evidence>
<name>A0A172Z5R3_9PSED</name>
<evidence type="ECO:0000313" key="3">
    <source>
        <dbReference type="Proteomes" id="UP000077829"/>
    </source>
</evidence>
<feature type="compositionally biased region" description="Polar residues" evidence="1">
    <location>
        <begin position="219"/>
        <end position="235"/>
    </location>
</feature>
<accession>A0A172Z5R3</accession>
<dbReference type="AlphaFoldDB" id="A0A172Z5R3"/>
<evidence type="ECO:0000313" key="2">
    <source>
        <dbReference type="EMBL" id="ANF87682.1"/>
    </source>
</evidence>
<protein>
    <submittedName>
        <fullName evidence="2">Uncharacterized protein</fullName>
    </submittedName>
</protein>
<proteinExistence type="predicted"/>
<organism evidence="2 3">
    <name type="scientific">Pseudomonas antarctica</name>
    <dbReference type="NCBI Taxonomy" id="219572"/>
    <lineage>
        <taxon>Bacteria</taxon>
        <taxon>Pseudomonadati</taxon>
        <taxon>Pseudomonadota</taxon>
        <taxon>Gammaproteobacteria</taxon>
        <taxon>Pseudomonadales</taxon>
        <taxon>Pseudomonadaceae</taxon>
        <taxon>Pseudomonas</taxon>
    </lineage>
</organism>
<dbReference type="PATRIC" id="fig|219572.3.peg.4444"/>
<sequence length="271" mass="29317">MTSVNTRQPSPCTVGHEISPAPAPTGPEGGAEASGRSDTRPDAAPPRNPVTPEQRGQFSSHHAIVNPKPPDTAETRLLAELTQKNNQLLAKLNALVEKFEPQAQGKAAPDSAVAPASQPYYRLFDEQDETFLLQGTLVNESGLSRSLDTLTRENDEFRHMVKKAFEQFHRMLTRLQQLVGSLAHRVDTMDLPQRQIPTGTAASAKPGSSDDVLPEAPASRQNQVSVPANESTASRARTVEALKKENQALEDGLDARHCLLPHVDLTASTAD</sequence>
<gene>
    <name evidence="2" type="ORF">A7J50_4325</name>
</gene>
<dbReference type="EMBL" id="CP015600">
    <property type="protein sequence ID" value="ANF87682.1"/>
    <property type="molecule type" value="Genomic_DNA"/>
</dbReference>
<reference evidence="2 3" key="1">
    <citation type="submission" date="2016-05" db="EMBL/GenBank/DDBJ databases">
        <title>Complete genome sequence of Pseudomonas antarctica PAMC 27494.</title>
        <authorList>
            <person name="Lee J."/>
        </authorList>
    </citation>
    <scope>NUCLEOTIDE SEQUENCE [LARGE SCALE GENOMIC DNA]</scope>
    <source>
        <strain evidence="2 3">PAMC 27494</strain>
    </source>
</reference>